<dbReference type="GO" id="GO:0032153">
    <property type="term" value="C:cell division site"/>
    <property type="evidence" value="ECO:0007669"/>
    <property type="project" value="UniProtKB-UniRule"/>
</dbReference>
<organism evidence="11 12">
    <name type="scientific">Vibrio pectenicida</name>
    <dbReference type="NCBI Taxonomy" id="62763"/>
    <lineage>
        <taxon>Bacteria</taxon>
        <taxon>Pseudomonadati</taxon>
        <taxon>Pseudomonadota</taxon>
        <taxon>Gammaproteobacteria</taxon>
        <taxon>Vibrionales</taxon>
        <taxon>Vibrionaceae</taxon>
        <taxon>Vibrio</taxon>
    </lineage>
</organism>
<dbReference type="GO" id="GO:0043093">
    <property type="term" value="P:FtsZ-dependent cytokinesis"/>
    <property type="evidence" value="ECO:0007669"/>
    <property type="project" value="UniProtKB-UniRule"/>
</dbReference>
<dbReference type="HAMAP" id="MF_00911">
    <property type="entry name" value="FtsQ_subfam"/>
    <property type="match status" value="1"/>
</dbReference>
<comment type="subcellular location">
    <subcellularLocation>
        <location evidence="9">Cell inner membrane</location>
        <topology evidence="9">Single-pass type II membrane protein</topology>
    </subcellularLocation>
    <subcellularLocation>
        <location evidence="1">Membrane</location>
    </subcellularLocation>
    <text evidence="9">Localizes to the division septum.</text>
</comment>
<dbReference type="Proteomes" id="UP000269041">
    <property type="component" value="Unassembled WGS sequence"/>
</dbReference>
<name>A0A427U6B0_9VIBR</name>
<dbReference type="InterPro" id="IPR005548">
    <property type="entry name" value="Cell_div_FtsQ/DivIB_C"/>
</dbReference>
<dbReference type="RefSeq" id="WP_125320080.1">
    <property type="nucleotide sequence ID" value="NZ_AP024889.1"/>
</dbReference>
<dbReference type="GO" id="GO:0005886">
    <property type="term" value="C:plasma membrane"/>
    <property type="evidence" value="ECO:0007669"/>
    <property type="project" value="UniProtKB-SubCell"/>
</dbReference>
<dbReference type="GO" id="GO:0090529">
    <property type="term" value="P:cell septum assembly"/>
    <property type="evidence" value="ECO:0007669"/>
    <property type="project" value="InterPro"/>
</dbReference>
<accession>A0A427U6B0</accession>
<dbReference type="InterPro" id="IPR045335">
    <property type="entry name" value="FtsQ_C_sf"/>
</dbReference>
<dbReference type="EMBL" id="RSFA01000013">
    <property type="protein sequence ID" value="RSD32227.1"/>
    <property type="molecule type" value="Genomic_DNA"/>
</dbReference>
<dbReference type="Pfam" id="PF08478">
    <property type="entry name" value="POTRA_1"/>
    <property type="match status" value="1"/>
</dbReference>
<evidence type="ECO:0000259" key="10">
    <source>
        <dbReference type="PROSITE" id="PS51779"/>
    </source>
</evidence>
<keyword evidence="7 9" id="KW-0472">Membrane</keyword>
<evidence type="ECO:0000313" key="12">
    <source>
        <dbReference type="Proteomes" id="UP000269041"/>
    </source>
</evidence>
<dbReference type="OrthoDB" id="9790370at2"/>
<dbReference type="InterPro" id="IPR013685">
    <property type="entry name" value="POTRA_FtsQ_type"/>
</dbReference>
<evidence type="ECO:0000256" key="7">
    <source>
        <dbReference type="ARBA" id="ARBA00023136"/>
    </source>
</evidence>
<proteinExistence type="inferred from homology"/>
<evidence type="ECO:0000256" key="2">
    <source>
        <dbReference type="ARBA" id="ARBA00022475"/>
    </source>
</evidence>
<evidence type="ECO:0000256" key="5">
    <source>
        <dbReference type="ARBA" id="ARBA00022692"/>
    </source>
</evidence>
<comment type="similarity">
    <text evidence="9">Belongs to the FtsQ/DivIB family. FtsQ subfamily.</text>
</comment>
<keyword evidence="3 9" id="KW-0997">Cell inner membrane</keyword>
<dbReference type="PANTHER" id="PTHR35851">
    <property type="entry name" value="CELL DIVISION PROTEIN FTSQ"/>
    <property type="match status" value="1"/>
</dbReference>
<protein>
    <recommendedName>
        <fullName evidence="9">Cell division protein FtsQ</fullName>
    </recommendedName>
</protein>
<sequence length="267" mass="30682">MATDLDESAHIEGRRLTEHPILRKHSIGGLFLLLVLLLISSILYSTVSWMWDDKRLPLSNIILEGQLKYVTSLDVQRAFATLPHVGTFMSQDVKVLQDTVEAIPWVAHASIRKQWPDTVKVFLTEYIAVAVWNGTELLNYQGNIFNGDIDRLSEQRVKLYGPLGSNQEVLEVWREVSPKFAVLDLKISSLLLNERRAWQIILDNGIRLELGKEYLYERVERFLSLYKNLGSDSQRVSYIDLRYDTGASVGWFPGQELEQESTDDKDR</sequence>
<keyword evidence="8 9" id="KW-0131">Cell cycle</keyword>
<dbReference type="PROSITE" id="PS51779">
    <property type="entry name" value="POTRA"/>
    <property type="match status" value="1"/>
</dbReference>
<keyword evidence="4 9" id="KW-0132">Cell division</keyword>
<dbReference type="Gene3D" id="3.10.20.310">
    <property type="entry name" value="membrane protein fhac"/>
    <property type="match status" value="1"/>
</dbReference>
<evidence type="ECO:0000256" key="9">
    <source>
        <dbReference type="HAMAP-Rule" id="MF_00911"/>
    </source>
</evidence>
<evidence type="ECO:0000256" key="8">
    <source>
        <dbReference type="ARBA" id="ARBA00023306"/>
    </source>
</evidence>
<feature type="transmembrane region" description="Helical" evidence="9">
    <location>
        <begin position="30"/>
        <end position="51"/>
    </location>
</feature>
<evidence type="ECO:0000256" key="6">
    <source>
        <dbReference type="ARBA" id="ARBA00022989"/>
    </source>
</evidence>
<reference evidence="11 12" key="1">
    <citation type="submission" date="2018-12" db="EMBL/GenBank/DDBJ databases">
        <title>Genomic taxonomy of the Vibrionaceae family.</title>
        <authorList>
            <person name="Gomez-Gil B."/>
            <person name="Enciso-Ibarra K."/>
        </authorList>
    </citation>
    <scope>NUCLEOTIDE SEQUENCE [LARGE SCALE GENOMIC DNA]</scope>
    <source>
        <strain evidence="11 12">CAIM 594</strain>
    </source>
</reference>
<dbReference type="AlphaFoldDB" id="A0A427U6B0"/>
<comment type="function">
    <text evidence="9">Essential cell division protein. May link together the upstream cell division proteins, which are predominantly cytoplasmic, with the downstream cell division proteins, which are predominantly periplasmic. May control correct divisome assembly.</text>
</comment>
<dbReference type="Gene3D" id="3.40.50.11690">
    <property type="entry name" value="Cell division protein FtsQ/DivIB"/>
    <property type="match status" value="1"/>
</dbReference>
<evidence type="ECO:0000256" key="4">
    <source>
        <dbReference type="ARBA" id="ARBA00022618"/>
    </source>
</evidence>
<dbReference type="InterPro" id="IPR026579">
    <property type="entry name" value="FtsQ"/>
</dbReference>
<keyword evidence="2 9" id="KW-1003">Cell membrane</keyword>
<keyword evidence="6 9" id="KW-1133">Transmembrane helix</keyword>
<keyword evidence="12" id="KW-1185">Reference proteome</keyword>
<dbReference type="Pfam" id="PF03799">
    <property type="entry name" value="FtsQ_DivIB_C"/>
    <property type="match status" value="1"/>
</dbReference>
<evidence type="ECO:0000256" key="3">
    <source>
        <dbReference type="ARBA" id="ARBA00022519"/>
    </source>
</evidence>
<evidence type="ECO:0000313" key="11">
    <source>
        <dbReference type="EMBL" id="RSD32227.1"/>
    </source>
</evidence>
<dbReference type="InterPro" id="IPR034746">
    <property type="entry name" value="POTRA"/>
</dbReference>
<keyword evidence="5 9" id="KW-0812">Transmembrane</keyword>
<evidence type="ECO:0000256" key="1">
    <source>
        <dbReference type="ARBA" id="ARBA00004370"/>
    </source>
</evidence>
<comment type="subunit">
    <text evidence="9">Part of a complex composed of FtsB, FtsL and FtsQ.</text>
</comment>
<gene>
    <name evidence="9" type="primary">ftsQ</name>
    <name evidence="11" type="ORF">EJA03_04660</name>
</gene>
<comment type="caution">
    <text evidence="11">The sequence shown here is derived from an EMBL/GenBank/DDBJ whole genome shotgun (WGS) entry which is preliminary data.</text>
</comment>
<feature type="domain" description="POTRA" evidence="10">
    <location>
        <begin position="56"/>
        <end position="126"/>
    </location>
</feature>
<dbReference type="PANTHER" id="PTHR35851:SF1">
    <property type="entry name" value="CELL DIVISION PROTEIN FTSQ"/>
    <property type="match status" value="1"/>
</dbReference>